<proteinExistence type="predicted"/>
<feature type="signal peptide" evidence="2">
    <location>
        <begin position="1"/>
        <end position="26"/>
    </location>
</feature>
<protein>
    <recommendedName>
        <fullName evidence="3">Calcineurin-like phosphoesterase domain-containing protein</fullName>
    </recommendedName>
</protein>
<name>A0A6J4M378_9ACTN</name>
<evidence type="ECO:0000256" key="1">
    <source>
        <dbReference type="ARBA" id="ARBA00022729"/>
    </source>
</evidence>
<dbReference type="PANTHER" id="PTHR22953:SF153">
    <property type="entry name" value="PURPLE ACID PHOSPHATASE"/>
    <property type="match status" value="1"/>
</dbReference>
<sequence length="309" mass="33520">MSRRILTAAASVATLVAGLSTTDAGASPIDTSTRAVRSDAVRGVAGPTVVAVGDIACAPGDSKHPCQQARTAALAKSYSPKYVLGLGDLQYEVGSLHAFRNSYDESWGALKSITKPVPGNHEYYTGGASGYYAYFRNQQPGPPGYYAFDVGTWRIYALNSNCAKISCRRQVRWLEANMKNHRRRCSAIMLHHPRFSSGGEHGSSVVARRFWEVAHQQHADLALSGHDHDYERFRRLTPSGKPSENGILGFVSGAGGKSLYRFGNVVRGSVARDNHTSGVLALSLGRGRFGFEYRTIDGKVVDYGARSCR</sequence>
<dbReference type="InterPro" id="IPR004843">
    <property type="entry name" value="Calcineurin-like_PHP"/>
</dbReference>
<dbReference type="GO" id="GO:0003993">
    <property type="term" value="F:acid phosphatase activity"/>
    <property type="evidence" value="ECO:0007669"/>
    <property type="project" value="InterPro"/>
</dbReference>
<evidence type="ECO:0000256" key="2">
    <source>
        <dbReference type="SAM" id="SignalP"/>
    </source>
</evidence>
<dbReference type="PANTHER" id="PTHR22953">
    <property type="entry name" value="ACID PHOSPHATASE RELATED"/>
    <property type="match status" value="1"/>
</dbReference>
<organism evidence="4">
    <name type="scientific">uncultured Nocardioidaceae bacterium</name>
    <dbReference type="NCBI Taxonomy" id="253824"/>
    <lineage>
        <taxon>Bacteria</taxon>
        <taxon>Bacillati</taxon>
        <taxon>Actinomycetota</taxon>
        <taxon>Actinomycetes</taxon>
        <taxon>Propionibacteriales</taxon>
        <taxon>Nocardioidaceae</taxon>
        <taxon>environmental samples</taxon>
    </lineage>
</organism>
<reference evidence="4" key="1">
    <citation type="submission" date="2020-02" db="EMBL/GenBank/DDBJ databases">
        <authorList>
            <person name="Meier V. D."/>
        </authorList>
    </citation>
    <scope>NUCLEOTIDE SEQUENCE</scope>
    <source>
        <strain evidence="4">AVDCRST_MAG72</strain>
    </source>
</reference>
<dbReference type="EMBL" id="CADCUJ010000057">
    <property type="protein sequence ID" value="CAA9348814.1"/>
    <property type="molecule type" value="Genomic_DNA"/>
</dbReference>
<dbReference type="InterPro" id="IPR029052">
    <property type="entry name" value="Metallo-depent_PP-like"/>
</dbReference>
<dbReference type="Pfam" id="PF00149">
    <property type="entry name" value="Metallophos"/>
    <property type="match status" value="1"/>
</dbReference>
<evidence type="ECO:0000259" key="3">
    <source>
        <dbReference type="Pfam" id="PF00149"/>
    </source>
</evidence>
<feature type="domain" description="Calcineurin-like phosphoesterase" evidence="3">
    <location>
        <begin position="48"/>
        <end position="230"/>
    </location>
</feature>
<keyword evidence="1 2" id="KW-0732">Signal</keyword>
<evidence type="ECO:0000313" key="4">
    <source>
        <dbReference type="EMBL" id="CAA9348814.1"/>
    </source>
</evidence>
<dbReference type="InterPro" id="IPR039331">
    <property type="entry name" value="PAPs-like"/>
</dbReference>
<dbReference type="SUPFAM" id="SSF56300">
    <property type="entry name" value="Metallo-dependent phosphatases"/>
    <property type="match status" value="1"/>
</dbReference>
<feature type="chain" id="PRO_5026831613" description="Calcineurin-like phosphoesterase domain-containing protein" evidence="2">
    <location>
        <begin position="27"/>
        <end position="309"/>
    </location>
</feature>
<dbReference type="Gene3D" id="3.60.21.10">
    <property type="match status" value="1"/>
</dbReference>
<accession>A0A6J4M378</accession>
<dbReference type="AlphaFoldDB" id="A0A6J4M378"/>
<gene>
    <name evidence="4" type="ORF">AVDCRST_MAG72-1291</name>
</gene>